<gene>
    <name evidence="3" type="primary">LOC118890948</name>
</gene>
<reference evidence="3" key="1">
    <citation type="submission" date="2025-08" db="UniProtKB">
        <authorList>
            <consortium name="RefSeq"/>
        </authorList>
    </citation>
    <scope>IDENTIFICATION</scope>
    <source>
        <tissue evidence="3">Epidermis and Blubber</tissue>
    </source>
</reference>
<evidence type="ECO:0000313" key="2">
    <source>
        <dbReference type="Proteomes" id="UP000694857"/>
    </source>
</evidence>
<dbReference type="AlphaFoldDB" id="A0A8B8WSV9"/>
<dbReference type="GeneID" id="118890948"/>
<dbReference type="Proteomes" id="UP000694857">
    <property type="component" value="Chromosome 2"/>
</dbReference>
<feature type="compositionally biased region" description="Polar residues" evidence="1">
    <location>
        <begin position="180"/>
        <end position="194"/>
    </location>
</feature>
<evidence type="ECO:0000256" key="1">
    <source>
        <dbReference type="SAM" id="MobiDB-lite"/>
    </source>
</evidence>
<dbReference type="KEGG" id="bmus:118890948"/>
<organism evidence="2 3">
    <name type="scientific">Balaenoptera musculus</name>
    <name type="common">Blue whale</name>
    <dbReference type="NCBI Taxonomy" id="9771"/>
    <lineage>
        <taxon>Eukaryota</taxon>
        <taxon>Metazoa</taxon>
        <taxon>Chordata</taxon>
        <taxon>Craniata</taxon>
        <taxon>Vertebrata</taxon>
        <taxon>Euteleostomi</taxon>
        <taxon>Mammalia</taxon>
        <taxon>Eutheria</taxon>
        <taxon>Laurasiatheria</taxon>
        <taxon>Artiodactyla</taxon>
        <taxon>Whippomorpha</taxon>
        <taxon>Cetacea</taxon>
        <taxon>Mysticeti</taxon>
        <taxon>Balaenopteridae</taxon>
        <taxon>Balaenoptera</taxon>
    </lineage>
</organism>
<dbReference type="RefSeq" id="XP_036700316.1">
    <property type="nucleotide sequence ID" value="XM_036844421.1"/>
</dbReference>
<accession>A0A8B8WSV9</accession>
<feature type="region of interest" description="Disordered" evidence="1">
    <location>
        <begin position="178"/>
        <end position="204"/>
    </location>
</feature>
<sequence>MKQRRKQEGGERSSSTVLFAIPTRSDFHCVLLTPSKILNALSKESLRGHHKALALPLLCLCVVPTMFSKTRTWIGNEWAAGRSGPGCLRRLGDEDQRHQAQGCTTASGEQLPSNSCPATCALHTYEKMELSTHRAAWFSLQQLSLALFSISVLYHEQWAYAAAFLAGLNKASFPLIARQPPSSRGRQNSNPQSQKVRRKEFQVF</sequence>
<proteinExistence type="predicted"/>
<protein>
    <submittedName>
        <fullName evidence="3">Uncharacterized protein LOC118890948 isoform X1</fullName>
    </submittedName>
</protein>
<name>A0A8B8WSV9_BALMU</name>
<keyword evidence="2" id="KW-1185">Reference proteome</keyword>
<evidence type="ECO:0000313" key="3">
    <source>
        <dbReference type="RefSeq" id="XP_036700316.1"/>
    </source>
</evidence>